<dbReference type="SUPFAM" id="SSF53335">
    <property type="entry name" value="S-adenosyl-L-methionine-dependent methyltransferases"/>
    <property type="match status" value="1"/>
</dbReference>
<proteinExistence type="predicted"/>
<dbReference type="InterPro" id="IPR029063">
    <property type="entry name" value="SAM-dependent_MTases_sf"/>
</dbReference>
<dbReference type="Proteomes" id="UP001642484">
    <property type="component" value="Unassembled WGS sequence"/>
</dbReference>
<dbReference type="EMBL" id="CAXAMN010023696">
    <property type="protein sequence ID" value="CAK9080076.1"/>
    <property type="molecule type" value="Genomic_DNA"/>
</dbReference>
<keyword evidence="2" id="KW-1185">Reference proteome</keyword>
<gene>
    <name evidence="1" type="ORF">CCMP2556_LOCUS39351</name>
</gene>
<accession>A0ABP0PX39</accession>
<sequence length="330" mass="37489">MDAKLSFFLGFLLGTTVTLTIVKSGAVIWTLDVSYRIGEQVDVHAKQSPSQELSFRSQEPCKQKNPACPDNLGSITKAINSSGSDKLWFHHYERYYERWLQDFRCKRGLKLVEIGAQHGRSLKVWSDIFVSPKTILGVAYGKSAQDVEKALGPKTSVMWGDQSKNTTMQELIKRGPWDIIIDDGSHYPPHMTFSLFSLWRSVNPGGLYIIEDLETNYWEHGTKLYGYVMQHTGINATAQYSVVRKIEQITQVLMRYHLGAENLSVMPGDDRLCSVEWGMNLVKLRKCTEAEYETHPRYKRKKASLNVINEWLIKAKSTNPFVAKSSKGAS</sequence>
<reference evidence="1 2" key="1">
    <citation type="submission" date="2024-02" db="EMBL/GenBank/DDBJ databases">
        <authorList>
            <person name="Chen Y."/>
            <person name="Shah S."/>
            <person name="Dougan E. K."/>
            <person name="Thang M."/>
            <person name="Chan C."/>
        </authorList>
    </citation>
    <scope>NUCLEOTIDE SEQUENCE [LARGE SCALE GENOMIC DNA]</scope>
</reference>
<name>A0ABP0PX39_9DINO</name>
<evidence type="ECO:0000313" key="1">
    <source>
        <dbReference type="EMBL" id="CAK9080076.1"/>
    </source>
</evidence>
<protein>
    <submittedName>
        <fullName evidence="1">Uncharacterized protein</fullName>
    </submittedName>
</protein>
<comment type="caution">
    <text evidence="1">The sequence shown here is derived from an EMBL/GenBank/DDBJ whole genome shotgun (WGS) entry which is preliminary data.</text>
</comment>
<organism evidence="1 2">
    <name type="scientific">Durusdinium trenchii</name>
    <dbReference type="NCBI Taxonomy" id="1381693"/>
    <lineage>
        <taxon>Eukaryota</taxon>
        <taxon>Sar</taxon>
        <taxon>Alveolata</taxon>
        <taxon>Dinophyceae</taxon>
        <taxon>Suessiales</taxon>
        <taxon>Symbiodiniaceae</taxon>
        <taxon>Durusdinium</taxon>
    </lineage>
</organism>
<evidence type="ECO:0000313" key="2">
    <source>
        <dbReference type="Proteomes" id="UP001642484"/>
    </source>
</evidence>
<dbReference type="Gene3D" id="3.40.50.150">
    <property type="entry name" value="Vaccinia Virus protein VP39"/>
    <property type="match status" value="1"/>
</dbReference>